<feature type="region of interest" description="Disordered" evidence="1">
    <location>
        <begin position="1"/>
        <end position="40"/>
    </location>
</feature>
<dbReference type="AlphaFoldDB" id="A0A6C0CGW4"/>
<feature type="compositionally biased region" description="Polar residues" evidence="1">
    <location>
        <begin position="1"/>
        <end position="10"/>
    </location>
</feature>
<evidence type="ECO:0000256" key="1">
    <source>
        <dbReference type="SAM" id="MobiDB-lite"/>
    </source>
</evidence>
<sequence length="338" mass="39620">MARNKTLSSRVSRKNKTMRRSNNNRMRRSKNKTMRKTKRINNSKIKKKKNKKLTIKQLKYNLSRMMGGSGITVNQLKSYLGDDWERDLKSIEQKIRENKDPFTALGEYYEHIESGKKSLTLKIIEKINQNKTVFFDKLYDAVNSNNDFTDAPNGPLRNSYFLETHYPTLYNFKVNNGIEIEYDNLFNLKNKLKKMTSSEHMTNLESQVGGGKMIYIPDKKKKEFANLLLEAEGIKKQFIIRSVEVLKQMDPDYFKLNPDIINKALEIYFEGEGKERLLNISVRIIDNTNDHNYKQAFRNIKTNMAHKFFSKTRVGKKHKKEEAAQANFMSGMFGNDDY</sequence>
<protein>
    <submittedName>
        <fullName evidence="2">Uncharacterized protein</fullName>
    </submittedName>
</protein>
<feature type="compositionally biased region" description="Basic residues" evidence="1">
    <location>
        <begin position="25"/>
        <end position="40"/>
    </location>
</feature>
<dbReference type="EMBL" id="MN739400">
    <property type="protein sequence ID" value="QHT02805.1"/>
    <property type="molecule type" value="Genomic_DNA"/>
</dbReference>
<evidence type="ECO:0000313" key="2">
    <source>
        <dbReference type="EMBL" id="QHT02805.1"/>
    </source>
</evidence>
<organism evidence="2">
    <name type="scientific">viral metagenome</name>
    <dbReference type="NCBI Taxonomy" id="1070528"/>
    <lineage>
        <taxon>unclassified sequences</taxon>
        <taxon>metagenomes</taxon>
        <taxon>organismal metagenomes</taxon>
    </lineage>
</organism>
<accession>A0A6C0CGW4</accession>
<proteinExistence type="predicted"/>
<name>A0A6C0CGW4_9ZZZZ</name>
<reference evidence="2" key="1">
    <citation type="journal article" date="2020" name="Nature">
        <title>Giant virus diversity and host interactions through global metagenomics.</title>
        <authorList>
            <person name="Schulz F."/>
            <person name="Roux S."/>
            <person name="Paez-Espino D."/>
            <person name="Jungbluth S."/>
            <person name="Walsh D.A."/>
            <person name="Denef V.J."/>
            <person name="McMahon K.D."/>
            <person name="Konstantinidis K.T."/>
            <person name="Eloe-Fadrosh E.A."/>
            <person name="Kyrpides N.C."/>
            <person name="Woyke T."/>
        </authorList>
    </citation>
    <scope>NUCLEOTIDE SEQUENCE</scope>
    <source>
        <strain evidence="2">GVMAG-M-3300020595-32</strain>
    </source>
</reference>